<evidence type="ECO:0000256" key="1">
    <source>
        <dbReference type="SAM" id="MobiDB-lite"/>
    </source>
</evidence>
<name>A0A1Y2IJT6_TRAC3</name>
<sequence length="288" mass="31061">MIGHRGQCEQPTANSHPGGFAVTLSVRRMMADGVDDADRGEDLEGANRISAPVPRMHLWATGRQLDFARSSSTSQPGRGARAMKLEERRSSETDAPCGGWPARHRSGRGGMRARVKRVTGKVMRPASCSFRCMSAGERTNPLGDLPLPGHGRPAVSAARRRPYSGCGGCHPPATKTTFELRASQSVPDSLSQRIAMSSGTSASLVRPGIGTGVGVGETALGRCRCQLRQRDCLFLEMEMIMAESIDVLAQRKSDTDVRQRRPDDHRGAPCGPIGFFVRISPPSALRRC</sequence>
<dbReference type="Proteomes" id="UP000193067">
    <property type="component" value="Unassembled WGS sequence"/>
</dbReference>
<dbReference type="EMBL" id="KZ084121">
    <property type="protein sequence ID" value="OSD00172.1"/>
    <property type="molecule type" value="Genomic_DNA"/>
</dbReference>
<dbReference type="AlphaFoldDB" id="A0A1Y2IJT6"/>
<gene>
    <name evidence="2" type="ORF">PYCCODRAFT_720028</name>
</gene>
<accession>A0A1Y2IJT6</accession>
<feature type="region of interest" description="Disordered" evidence="1">
    <location>
        <begin position="68"/>
        <end position="114"/>
    </location>
</feature>
<proteinExistence type="predicted"/>
<protein>
    <submittedName>
        <fullName evidence="2">Uncharacterized protein</fullName>
    </submittedName>
</protein>
<feature type="compositionally biased region" description="Basic residues" evidence="1">
    <location>
        <begin position="102"/>
        <end position="114"/>
    </location>
</feature>
<evidence type="ECO:0000313" key="2">
    <source>
        <dbReference type="EMBL" id="OSD00172.1"/>
    </source>
</evidence>
<reference evidence="2 3" key="1">
    <citation type="journal article" date="2015" name="Biotechnol. Biofuels">
        <title>Enhanced degradation of softwood versus hardwood by the white-rot fungus Pycnoporus coccineus.</title>
        <authorList>
            <person name="Couturier M."/>
            <person name="Navarro D."/>
            <person name="Chevret D."/>
            <person name="Henrissat B."/>
            <person name="Piumi F."/>
            <person name="Ruiz-Duenas F.J."/>
            <person name="Martinez A.T."/>
            <person name="Grigoriev I.V."/>
            <person name="Riley R."/>
            <person name="Lipzen A."/>
            <person name="Berrin J.G."/>
            <person name="Master E.R."/>
            <person name="Rosso M.N."/>
        </authorList>
    </citation>
    <scope>NUCLEOTIDE SEQUENCE [LARGE SCALE GENOMIC DNA]</scope>
    <source>
        <strain evidence="2 3">BRFM310</strain>
    </source>
</reference>
<feature type="compositionally biased region" description="Basic and acidic residues" evidence="1">
    <location>
        <begin position="83"/>
        <end position="92"/>
    </location>
</feature>
<organism evidence="2 3">
    <name type="scientific">Trametes coccinea (strain BRFM310)</name>
    <name type="common">Pycnoporus coccineus</name>
    <dbReference type="NCBI Taxonomy" id="1353009"/>
    <lineage>
        <taxon>Eukaryota</taxon>
        <taxon>Fungi</taxon>
        <taxon>Dikarya</taxon>
        <taxon>Basidiomycota</taxon>
        <taxon>Agaricomycotina</taxon>
        <taxon>Agaricomycetes</taxon>
        <taxon>Polyporales</taxon>
        <taxon>Polyporaceae</taxon>
        <taxon>Trametes</taxon>
    </lineage>
</organism>
<keyword evidence="3" id="KW-1185">Reference proteome</keyword>
<evidence type="ECO:0000313" key="3">
    <source>
        <dbReference type="Proteomes" id="UP000193067"/>
    </source>
</evidence>